<dbReference type="RefSeq" id="WP_115305892.1">
    <property type="nucleotide sequence ID" value="NZ_UHIC01000001.1"/>
</dbReference>
<dbReference type="Pfam" id="PF14080">
    <property type="entry name" value="DUF4261"/>
    <property type="match status" value="1"/>
</dbReference>
<evidence type="ECO:0000313" key="3">
    <source>
        <dbReference type="Proteomes" id="UP000254601"/>
    </source>
</evidence>
<name>A0A380MTC5_9GAMM</name>
<evidence type="ECO:0000313" key="2">
    <source>
        <dbReference type="EMBL" id="SUO94587.1"/>
    </source>
</evidence>
<organism evidence="2 3">
    <name type="scientific">Suttonella ornithocola</name>
    <dbReference type="NCBI Taxonomy" id="279832"/>
    <lineage>
        <taxon>Bacteria</taxon>
        <taxon>Pseudomonadati</taxon>
        <taxon>Pseudomonadota</taxon>
        <taxon>Gammaproteobacteria</taxon>
        <taxon>Cardiobacteriales</taxon>
        <taxon>Cardiobacteriaceae</taxon>
        <taxon>Suttonella</taxon>
    </lineage>
</organism>
<dbReference type="AlphaFoldDB" id="A0A380MTC5"/>
<accession>A0A380MTC5</accession>
<proteinExistence type="predicted"/>
<dbReference type="Proteomes" id="UP000254601">
    <property type="component" value="Unassembled WGS sequence"/>
</dbReference>
<dbReference type="OrthoDB" id="4827574at2"/>
<sequence>MAFKGVGFVLLQESVFDFYRLVQDLNAIGINASKSDVSNSDDVPNLIYQEDDRQVIVAMMPAPVPDDEAVINAEANYLWEDAVAVTKTHQAHLIVSVLGEKKESAKNAALLAFVAEKCLAQETALGFNFAGTVFEPKSYMELAHQHLQEQTYPTDLLVYVGLYQSEEGRYGYTFGLESFGKRELEVLSSQEDIWEIYQMLYNISTYVITHDVTFQEGETLGYSETQKLTLTFSKGVALPEYDTIKIDF</sequence>
<evidence type="ECO:0000259" key="1">
    <source>
        <dbReference type="Pfam" id="PF14080"/>
    </source>
</evidence>
<keyword evidence="3" id="KW-1185">Reference proteome</keyword>
<dbReference type="InterPro" id="IPR025357">
    <property type="entry name" value="DUF4261"/>
</dbReference>
<reference evidence="2 3" key="1">
    <citation type="submission" date="2018-06" db="EMBL/GenBank/DDBJ databases">
        <authorList>
            <consortium name="Pathogen Informatics"/>
            <person name="Doyle S."/>
        </authorList>
    </citation>
    <scope>NUCLEOTIDE SEQUENCE [LARGE SCALE GENOMIC DNA]</scope>
    <source>
        <strain evidence="2 3">NCTC13337</strain>
    </source>
</reference>
<dbReference type="EMBL" id="UHIC01000001">
    <property type="protein sequence ID" value="SUO94587.1"/>
    <property type="molecule type" value="Genomic_DNA"/>
</dbReference>
<protein>
    <recommendedName>
        <fullName evidence="1">DUF4261 domain-containing protein</fullName>
    </recommendedName>
</protein>
<gene>
    <name evidence="2" type="ORF">NCTC13337_00828</name>
</gene>
<feature type="domain" description="DUF4261" evidence="1">
    <location>
        <begin position="172"/>
        <end position="246"/>
    </location>
</feature>